<dbReference type="InterPro" id="IPR001138">
    <property type="entry name" value="Zn2Cys6_DnaBD"/>
</dbReference>
<reference evidence="7" key="1">
    <citation type="submission" date="2020-10" db="EMBL/GenBank/DDBJ databases">
        <title>High-Quality Genome Resource of Clonostachys rosea strain S41 by Oxford Nanopore Long-Read Sequencing.</title>
        <authorList>
            <person name="Wang H."/>
        </authorList>
    </citation>
    <scope>NUCLEOTIDE SEQUENCE</scope>
    <source>
        <strain evidence="7">S41</strain>
    </source>
</reference>
<dbReference type="InterPro" id="IPR051127">
    <property type="entry name" value="Fungal_SecMet_Regulators"/>
</dbReference>
<evidence type="ECO:0000256" key="4">
    <source>
        <dbReference type="ARBA" id="ARBA00023242"/>
    </source>
</evidence>
<dbReference type="Pfam" id="PF00172">
    <property type="entry name" value="Zn_clus"/>
    <property type="match status" value="1"/>
</dbReference>
<dbReference type="SMART" id="SM00066">
    <property type="entry name" value="GAL4"/>
    <property type="match status" value="1"/>
</dbReference>
<dbReference type="SMART" id="SM00906">
    <property type="entry name" value="Fungal_trans"/>
    <property type="match status" value="1"/>
</dbReference>
<evidence type="ECO:0000313" key="8">
    <source>
        <dbReference type="Proteomes" id="UP000616885"/>
    </source>
</evidence>
<dbReference type="GO" id="GO:0008270">
    <property type="term" value="F:zinc ion binding"/>
    <property type="evidence" value="ECO:0007669"/>
    <property type="project" value="InterPro"/>
</dbReference>
<accession>A0A8H7NGL6</accession>
<feature type="region of interest" description="Disordered" evidence="5">
    <location>
        <begin position="128"/>
        <end position="147"/>
    </location>
</feature>
<keyword evidence="2" id="KW-0805">Transcription regulation</keyword>
<gene>
    <name evidence="7" type="ORF">IM811_010951</name>
</gene>
<proteinExistence type="predicted"/>
<dbReference type="PANTHER" id="PTHR47424:SF4">
    <property type="entry name" value="ZN(II)2CYS6 TRANSCRIPTION FACTOR (EUROFUNG)"/>
    <property type="match status" value="1"/>
</dbReference>
<evidence type="ECO:0000256" key="5">
    <source>
        <dbReference type="SAM" id="MobiDB-lite"/>
    </source>
</evidence>
<name>A0A8H7NGL6_BIOOC</name>
<evidence type="ECO:0000256" key="2">
    <source>
        <dbReference type="ARBA" id="ARBA00023015"/>
    </source>
</evidence>
<dbReference type="CDD" id="cd12148">
    <property type="entry name" value="fungal_TF_MHR"/>
    <property type="match status" value="1"/>
</dbReference>
<dbReference type="EMBL" id="JADCTT010000003">
    <property type="protein sequence ID" value="KAF9755510.1"/>
    <property type="molecule type" value="Genomic_DNA"/>
</dbReference>
<keyword evidence="3" id="KW-0804">Transcription</keyword>
<sequence length="746" mass="83294">MRNCSDTSLHLTFSNTLTEELRSFNTHDYDSRRLLRESCYRTHLSSCRMSDQPRRPRRRKVTLACEPCRERKARCDGVKPLCSTCRRRALGLEQCIYKVDNARTACIDDYTKSLHERIRVLEETCSRHGIDPESGSTTGNVESGPSETQANLDALVMGTSQAHILTPLSSAATEGIETSSKATHVTAMGASTSEEESRDVTQTYFGSSSAASFLRQTCGTMNTPLSHQTSGIPKPSPPQLLSPYSGWEKLVLPPRNLADHLVQRYFERVFYLYPVFDRGAFESAYQSLWIPGGQQQDHPDSSLDIGLGGRGGGATTIAFHSSLNCIFALGSAVADLSTSAKLTAYDVFFSRSKQNIGLDLVDMNDISVVQTMLLVALTLQGTPFPDRCWNAVGMACRIAQSLGLHSMPKFDPQESQVWKIRRRTWHGCIVLDTVVSMNFGRPTMLTSPSSLVVPPPVEFDPEACEDMKMQFQNEHVRLSIILEKILSDVYQPWQSTVFHDHHPAAQPDMACQSMDTFVDLDRRLSAFETSVPAFLAWKAAAGMEFHTGDAGKLFAMQRNILHARFIYVRLMLYRPILTRLLAFEISGESNNGLQASFNRDGARACVNSAISLITLVRDTFSADHTGAWWWNALYACTASLVLITCRLCPSLWATPDQSDIITSWEKCNLVLESISSFSPFIRKSFDLLLKINQIVITRQTSHVNEHPINDLGTDLLDTMLEGDFSLHDALNITFPFDMDISQTTWE</sequence>
<comment type="caution">
    <text evidence="7">The sequence shown here is derived from an EMBL/GenBank/DDBJ whole genome shotgun (WGS) entry which is preliminary data.</text>
</comment>
<dbReference type="Pfam" id="PF04082">
    <property type="entry name" value="Fungal_trans"/>
    <property type="match status" value="1"/>
</dbReference>
<evidence type="ECO:0000256" key="3">
    <source>
        <dbReference type="ARBA" id="ARBA00023163"/>
    </source>
</evidence>
<dbReference type="SUPFAM" id="SSF57701">
    <property type="entry name" value="Zn2/Cys6 DNA-binding domain"/>
    <property type="match status" value="1"/>
</dbReference>
<dbReference type="InterPro" id="IPR007219">
    <property type="entry name" value="XnlR_reg_dom"/>
</dbReference>
<dbReference type="GO" id="GO:0000981">
    <property type="term" value="F:DNA-binding transcription factor activity, RNA polymerase II-specific"/>
    <property type="evidence" value="ECO:0007669"/>
    <property type="project" value="InterPro"/>
</dbReference>
<feature type="domain" description="Zn(2)-C6 fungal-type" evidence="6">
    <location>
        <begin position="64"/>
        <end position="97"/>
    </location>
</feature>
<dbReference type="GO" id="GO:0005634">
    <property type="term" value="C:nucleus"/>
    <property type="evidence" value="ECO:0007669"/>
    <property type="project" value="TreeGrafter"/>
</dbReference>
<dbReference type="CDD" id="cd00067">
    <property type="entry name" value="GAL4"/>
    <property type="match status" value="1"/>
</dbReference>
<dbReference type="GO" id="GO:0006351">
    <property type="term" value="P:DNA-templated transcription"/>
    <property type="evidence" value="ECO:0007669"/>
    <property type="project" value="InterPro"/>
</dbReference>
<dbReference type="Proteomes" id="UP000616885">
    <property type="component" value="Unassembled WGS sequence"/>
</dbReference>
<organism evidence="7 8">
    <name type="scientific">Bionectria ochroleuca</name>
    <name type="common">Gliocladium roseum</name>
    <dbReference type="NCBI Taxonomy" id="29856"/>
    <lineage>
        <taxon>Eukaryota</taxon>
        <taxon>Fungi</taxon>
        <taxon>Dikarya</taxon>
        <taxon>Ascomycota</taxon>
        <taxon>Pezizomycotina</taxon>
        <taxon>Sordariomycetes</taxon>
        <taxon>Hypocreomycetidae</taxon>
        <taxon>Hypocreales</taxon>
        <taxon>Bionectriaceae</taxon>
        <taxon>Clonostachys</taxon>
    </lineage>
</organism>
<keyword evidence="4" id="KW-0539">Nucleus</keyword>
<protein>
    <recommendedName>
        <fullName evidence="6">Zn(2)-C6 fungal-type domain-containing protein</fullName>
    </recommendedName>
</protein>
<dbReference type="PANTHER" id="PTHR47424">
    <property type="entry name" value="REGULATORY PROTEIN GAL4"/>
    <property type="match status" value="1"/>
</dbReference>
<evidence type="ECO:0000313" key="7">
    <source>
        <dbReference type="EMBL" id="KAF9755510.1"/>
    </source>
</evidence>
<evidence type="ECO:0000259" key="6">
    <source>
        <dbReference type="PROSITE" id="PS50048"/>
    </source>
</evidence>
<dbReference type="AlphaFoldDB" id="A0A8H7NGL6"/>
<dbReference type="InterPro" id="IPR036864">
    <property type="entry name" value="Zn2-C6_fun-type_DNA-bd_sf"/>
</dbReference>
<dbReference type="Gene3D" id="4.10.240.10">
    <property type="entry name" value="Zn(2)-C6 fungal-type DNA-binding domain"/>
    <property type="match status" value="1"/>
</dbReference>
<dbReference type="GO" id="GO:0000435">
    <property type="term" value="P:positive regulation of transcription from RNA polymerase II promoter by galactose"/>
    <property type="evidence" value="ECO:0007669"/>
    <property type="project" value="TreeGrafter"/>
</dbReference>
<evidence type="ECO:0000256" key="1">
    <source>
        <dbReference type="ARBA" id="ARBA00022723"/>
    </source>
</evidence>
<feature type="compositionally biased region" description="Polar residues" evidence="5">
    <location>
        <begin position="134"/>
        <end position="147"/>
    </location>
</feature>
<keyword evidence="1" id="KW-0479">Metal-binding</keyword>
<dbReference type="GO" id="GO:0000978">
    <property type="term" value="F:RNA polymerase II cis-regulatory region sequence-specific DNA binding"/>
    <property type="evidence" value="ECO:0007669"/>
    <property type="project" value="TreeGrafter"/>
</dbReference>
<dbReference type="PROSITE" id="PS50048">
    <property type="entry name" value="ZN2_CY6_FUNGAL_2"/>
    <property type="match status" value="1"/>
</dbReference>